<protein>
    <submittedName>
        <fullName evidence="4">GNAT family N-acetyltransferase</fullName>
    </submittedName>
</protein>
<gene>
    <name evidence="4" type="ORF">GCM10020369_25090</name>
</gene>
<dbReference type="Gene3D" id="3.40.630.30">
    <property type="match status" value="1"/>
</dbReference>
<keyword evidence="2" id="KW-0012">Acyltransferase</keyword>
<dbReference type="PANTHER" id="PTHR43877">
    <property type="entry name" value="AMINOALKYLPHOSPHONATE N-ACETYLTRANSFERASE-RELATED-RELATED"/>
    <property type="match status" value="1"/>
</dbReference>
<dbReference type="Pfam" id="PF00583">
    <property type="entry name" value="Acetyltransf_1"/>
    <property type="match status" value="1"/>
</dbReference>
<name>A0ABP6SVK3_9ACTN</name>
<evidence type="ECO:0000259" key="3">
    <source>
        <dbReference type="PROSITE" id="PS51186"/>
    </source>
</evidence>
<dbReference type="InterPro" id="IPR050832">
    <property type="entry name" value="Bact_Acetyltransf"/>
</dbReference>
<dbReference type="InterPro" id="IPR016181">
    <property type="entry name" value="Acyl_CoA_acyltransferase"/>
</dbReference>
<evidence type="ECO:0000256" key="2">
    <source>
        <dbReference type="ARBA" id="ARBA00023315"/>
    </source>
</evidence>
<dbReference type="InterPro" id="IPR000182">
    <property type="entry name" value="GNAT_dom"/>
</dbReference>
<evidence type="ECO:0000313" key="4">
    <source>
        <dbReference type="EMBL" id="GAA3386603.1"/>
    </source>
</evidence>
<keyword evidence="5" id="KW-1185">Reference proteome</keyword>
<dbReference type="Proteomes" id="UP001501676">
    <property type="component" value="Unassembled WGS sequence"/>
</dbReference>
<feature type="domain" description="N-acetyltransferase" evidence="3">
    <location>
        <begin position="3"/>
        <end position="169"/>
    </location>
</feature>
<evidence type="ECO:0000313" key="5">
    <source>
        <dbReference type="Proteomes" id="UP001501676"/>
    </source>
</evidence>
<comment type="caution">
    <text evidence="4">The sequence shown here is derived from an EMBL/GenBank/DDBJ whole genome shotgun (WGS) entry which is preliminary data.</text>
</comment>
<proteinExistence type="predicted"/>
<accession>A0ABP6SVK3</accession>
<dbReference type="PANTHER" id="PTHR43877:SF2">
    <property type="entry name" value="AMINOALKYLPHOSPHONATE N-ACETYLTRANSFERASE-RELATED"/>
    <property type="match status" value="1"/>
</dbReference>
<dbReference type="SUPFAM" id="SSF55729">
    <property type="entry name" value="Acyl-CoA N-acyltransferases (Nat)"/>
    <property type="match status" value="1"/>
</dbReference>
<keyword evidence="1" id="KW-0808">Transferase</keyword>
<sequence>MTYQVRRIRPDDWLELRRLRLEALKDSPLAFVEQYDDAIALPDSAWQERARSTATGREGARFVAADPAGQLVATAGVFREPEILDHTSAMLVGVYVTPAYRGPERRTAAAVTDAAVEWARTELRADRIRLFVLAINERAKSFYRRAGFAETGETMRYPPDPSYLELEMACASSPRRAAEAVEP</sequence>
<dbReference type="RefSeq" id="WP_345728223.1">
    <property type="nucleotide sequence ID" value="NZ_BAAAYN010000017.1"/>
</dbReference>
<dbReference type="PROSITE" id="PS51186">
    <property type="entry name" value="GNAT"/>
    <property type="match status" value="1"/>
</dbReference>
<evidence type="ECO:0000256" key="1">
    <source>
        <dbReference type="ARBA" id="ARBA00022679"/>
    </source>
</evidence>
<reference evidence="5" key="1">
    <citation type="journal article" date="2019" name="Int. J. Syst. Evol. Microbiol.">
        <title>The Global Catalogue of Microorganisms (GCM) 10K type strain sequencing project: providing services to taxonomists for standard genome sequencing and annotation.</title>
        <authorList>
            <consortium name="The Broad Institute Genomics Platform"/>
            <consortium name="The Broad Institute Genome Sequencing Center for Infectious Disease"/>
            <person name="Wu L."/>
            <person name="Ma J."/>
        </authorList>
    </citation>
    <scope>NUCLEOTIDE SEQUENCE [LARGE SCALE GENOMIC DNA]</scope>
    <source>
        <strain evidence="5">JCM 9458</strain>
    </source>
</reference>
<dbReference type="EMBL" id="BAAAYN010000017">
    <property type="protein sequence ID" value="GAA3386603.1"/>
    <property type="molecule type" value="Genomic_DNA"/>
</dbReference>
<organism evidence="4 5">
    <name type="scientific">Cryptosporangium minutisporangium</name>
    <dbReference type="NCBI Taxonomy" id="113569"/>
    <lineage>
        <taxon>Bacteria</taxon>
        <taxon>Bacillati</taxon>
        <taxon>Actinomycetota</taxon>
        <taxon>Actinomycetes</taxon>
        <taxon>Cryptosporangiales</taxon>
        <taxon>Cryptosporangiaceae</taxon>
        <taxon>Cryptosporangium</taxon>
    </lineage>
</organism>